<organism evidence="1 2">
    <name type="scientific">Tuber melanosporum (strain Mel28)</name>
    <name type="common">Perigord black truffle</name>
    <dbReference type="NCBI Taxonomy" id="656061"/>
    <lineage>
        <taxon>Eukaryota</taxon>
        <taxon>Fungi</taxon>
        <taxon>Dikarya</taxon>
        <taxon>Ascomycota</taxon>
        <taxon>Pezizomycotina</taxon>
        <taxon>Pezizomycetes</taxon>
        <taxon>Pezizales</taxon>
        <taxon>Tuberaceae</taxon>
        <taxon>Tuber</taxon>
    </lineage>
</organism>
<dbReference type="GeneID" id="9187669"/>
<dbReference type="HOGENOM" id="CLU_2544250_0_0_1"/>
<dbReference type="KEGG" id="tml:GSTUM_00001767001"/>
<reference evidence="1 2" key="1">
    <citation type="journal article" date="2010" name="Nature">
        <title>Perigord black truffle genome uncovers evolutionary origins and mechanisms of symbiosis.</title>
        <authorList>
            <person name="Martin F."/>
            <person name="Kohler A."/>
            <person name="Murat C."/>
            <person name="Balestrini R."/>
            <person name="Coutinho P.M."/>
            <person name="Jaillon O."/>
            <person name="Montanini B."/>
            <person name="Morin E."/>
            <person name="Noel B."/>
            <person name="Percudani R."/>
            <person name="Porcel B."/>
            <person name="Rubini A."/>
            <person name="Amicucci A."/>
            <person name="Amselem J."/>
            <person name="Anthouard V."/>
            <person name="Arcioni S."/>
            <person name="Artiguenave F."/>
            <person name="Aury J.M."/>
            <person name="Ballario P."/>
            <person name="Bolchi A."/>
            <person name="Brenna A."/>
            <person name="Brun A."/>
            <person name="Buee M."/>
            <person name="Cantarel B."/>
            <person name="Chevalier G."/>
            <person name="Couloux A."/>
            <person name="Da Silva C."/>
            <person name="Denoeud F."/>
            <person name="Duplessis S."/>
            <person name="Ghignone S."/>
            <person name="Hilselberger B."/>
            <person name="Iotti M."/>
            <person name="Marcais B."/>
            <person name="Mello A."/>
            <person name="Miranda M."/>
            <person name="Pacioni G."/>
            <person name="Quesneville H."/>
            <person name="Riccioni C."/>
            <person name="Ruotolo R."/>
            <person name="Splivallo R."/>
            <person name="Stocchi V."/>
            <person name="Tisserant E."/>
            <person name="Viscomi A.R."/>
            <person name="Zambonelli A."/>
            <person name="Zampieri E."/>
            <person name="Henrissat B."/>
            <person name="Lebrun M.H."/>
            <person name="Paolocci F."/>
            <person name="Bonfante P."/>
            <person name="Ottonello S."/>
            <person name="Wincker P."/>
        </authorList>
    </citation>
    <scope>NUCLEOTIDE SEQUENCE [LARGE SCALE GENOMIC DNA]</scope>
    <source>
        <strain evidence="1 2">Mel28</strain>
    </source>
</reference>
<dbReference type="AlphaFoldDB" id="D5G647"/>
<sequence length="83" mass="9599">MLFLVLEHSCSRFSLVLLPSFARGWLSSFHLLKSVGSGFFCSSSSCSLFYSILLLQFGYYYYSILFLYNRSILFPFPAFMAMM</sequence>
<dbReference type="EMBL" id="FN430007">
    <property type="protein sequence ID" value="CAZ79990.1"/>
    <property type="molecule type" value="Genomic_DNA"/>
</dbReference>
<evidence type="ECO:0000313" key="1">
    <source>
        <dbReference type="EMBL" id="CAZ79990.1"/>
    </source>
</evidence>
<dbReference type="RefSeq" id="XP_002835833.1">
    <property type="nucleotide sequence ID" value="XM_002835787.1"/>
</dbReference>
<dbReference type="InParanoid" id="D5G647"/>
<proteinExistence type="predicted"/>
<name>D5G647_TUBMM</name>
<gene>
    <name evidence="1" type="ORF">GSTUM_00001767001</name>
</gene>
<keyword evidence="2" id="KW-1185">Reference proteome</keyword>
<protein>
    <submittedName>
        <fullName evidence="1">(Perigord truffle) hypothetical protein</fullName>
    </submittedName>
</protein>
<evidence type="ECO:0000313" key="2">
    <source>
        <dbReference type="Proteomes" id="UP000006911"/>
    </source>
</evidence>
<dbReference type="Proteomes" id="UP000006911">
    <property type="component" value="Unassembled WGS sequence"/>
</dbReference>
<accession>D5G647</accession>